<name>A0A7J6UR49_THATH</name>
<sequence>MARSRQGREKDWTIYSAMHKTIRGRLCTKYNNLSEVTWGYSMQMVLCNNNSGRDTMGRAEEV</sequence>
<dbReference type="AlphaFoldDB" id="A0A7J6UR49"/>
<dbReference type="EMBL" id="JABWDY010044751">
    <property type="protein sequence ID" value="KAF5174931.1"/>
    <property type="molecule type" value="Genomic_DNA"/>
</dbReference>
<comment type="caution">
    <text evidence="1">The sequence shown here is derived from an EMBL/GenBank/DDBJ whole genome shotgun (WGS) entry which is preliminary data.</text>
</comment>
<dbReference type="Proteomes" id="UP000554482">
    <property type="component" value="Unassembled WGS sequence"/>
</dbReference>
<gene>
    <name evidence="1" type="ORF">FRX31_035479</name>
</gene>
<reference evidence="1 2" key="1">
    <citation type="submission" date="2020-06" db="EMBL/GenBank/DDBJ databases">
        <title>Transcriptomic and genomic resources for Thalictrum thalictroides and T. hernandezii: Facilitating candidate gene discovery in an emerging model plant lineage.</title>
        <authorList>
            <person name="Arias T."/>
            <person name="Riano-Pachon D.M."/>
            <person name="Di Stilio V.S."/>
        </authorList>
    </citation>
    <scope>NUCLEOTIDE SEQUENCE [LARGE SCALE GENOMIC DNA]</scope>
    <source>
        <strain evidence="2">cv. WT478/WT964</strain>
        <tissue evidence="1">Leaves</tissue>
    </source>
</reference>
<evidence type="ECO:0000313" key="2">
    <source>
        <dbReference type="Proteomes" id="UP000554482"/>
    </source>
</evidence>
<accession>A0A7J6UR49</accession>
<protein>
    <submittedName>
        <fullName evidence="1">Uncharacterized protein</fullName>
    </submittedName>
</protein>
<organism evidence="1 2">
    <name type="scientific">Thalictrum thalictroides</name>
    <name type="common">Rue-anemone</name>
    <name type="synonym">Anemone thalictroides</name>
    <dbReference type="NCBI Taxonomy" id="46969"/>
    <lineage>
        <taxon>Eukaryota</taxon>
        <taxon>Viridiplantae</taxon>
        <taxon>Streptophyta</taxon>
        <taxon>Embryophyta</taxon>
        <taxon>Tracheophyta</taxon>
        <taxon>Spermatophyta</taxon>
        <taxon>Magnoliopsida</taxon>
        <taxon>Ranunculales</taxon>
        <taxon>Ranunculaceae</taxon>
        <taxon>Thalictroideae</taxon>
        <taxon>Thalictrum</taxon>
    </lineage>
</organism>
<evidence type="ECO:0000313" key="1">
    <source>
        <dbReference type="EMBL" id="KAF5174931.1"/>
    </source>
</evidence>
<keyword evidence="2" id="KW-1185">Reference proteome</keyword>
<proteinExistence type="predicted"/>